<dbReference type="EMBL" id="HE575317">
    <property type="protein sequence ID" value="CCC90177.1"/>
    <property type="molecule type" value="Genomic_DNA"/>
</dbReference>
<proteinExistence type="predicted"/>
<feature type="region of interest" description="Disordered" evidence="1">
    <location>
        <begin position="1"/>
        <end position="102"/>
    </location>
</feature>
<feature type="compositionally biased region" description="Polar residues" evidence="1">
    <location>
        <begin position="66"/>
        <end position="80"/>
    </location>
</feature>
<sequence length="251" mass="27003">MSTASSRTPEEVGTEMDRHATSGLQPALRSRQPLRENDERQEAPKQGEPAQLTSRTLRRLQRVMVSCSTGGSEGQSSGPDTTRAENGASNGDVPLARNRESTTNLSAASVESMCGSTVMPNILNRKNLDFFSAQMLGGGMRLRPEFLCGENVRPHGDENSEFATAELPMSLWTECGGSEHLSHFISLSDMGINADDERAINANDSLSEETNPRTPVNDDGALSTAVEMGTLHSNSRVLGSVMSPEDPVHSK</sequence>
<feature type="region of interest" description="Disordered" evidence="1">
    <location>
        <begin position="204"/>
        <end position="251"/>
    </location>
</feature>
<name>G0ULC2_TRYCI</name>
<dbReference type="VEuPathDB" id="TriTrypDB:TcIL3000_4_2680"/>
<protein>
    <submittedName>
        <fullName evidence="2">Uncharacterized protein</fullName>
    </submittedName>
</protein>
<feature type="compositionally biased region" description="Polar residues" evidence="1">
    <location>
        <begin position="204"/>
        <end position="214"/>
    </location>
</feature>
<evidence type="ECO:0000313" key="2">
    <source>
        <dbReference type="EMBL" id="CCC90177.1"/>
    </source>
</evidence>
<feature type="compositionally biased region" description="Basic and acidic residues" evidence="1">
    <location>
        <begin position="33"/>
        <end position="45"/>
    </location>
</feature>
<gene>
    <name evidence="2" type="ORF">TCIL3000_4_2680</name>
</gene>
<accession>G0ULC2</accession>
<reference evidence="2" key="1">
    <citation type="journal article" date="2012" name="Proc. Natl. Acad. Sci. U.S.A.">
        <title>Antigenic diversity is generated by distinct evolutionary mechanisms in African trypanosome species.</title>
        <authorList>
            <person name="Jackson A.P."/>
            <person name="Berry A."/>
            <person name="Aslett M."/>
            <person name="Allison H.C."/>
            <person name="Burton P."/>
            <person name="Vavrova-Anderson J."/>
            <person name="Brown R."/>
            <person name="Browne H."/>
            <person name="Corton N."/>
            <person name="Hauser H."/>
            <person name="Gamble J."/>
            <person name="Gilderthorp R."/>
            <person name="Marcello L."/>
            <person name="McQuillan J."/>
            <person name="Otto T.D."/>
            <person name="Quail M.A."/>
            <person name="Sanders M.J."/>
            <person name="van Tonder A."/>
            <person name="Ginger M.L."/>
            <person name="Field M.C."/>
            <person name="Barry J.D."/>
            <person name="Hertz-Fowler C."/>
            <person name="Berriman M."/>
        </authorList>
    </citation>
    <scope>NUCLEOTIDE SEQUENCE</scope>
    <source>
        <strain evidence="2">IL3000</strain>
    </source>
</reference>
<organism evidence="2">
    <name type="scientific">Trypanosoma congolense (strain IL3000)</name>
    <dbReference type="NCBI Taxonomy" id="1068625"/>
    <lineage>
        <taxon>Eukaryota</taxon>
        <taxon>Discoba</taxon>
        <taxon>Euglenozoa</taxon>
        <taxon>Kinetoplastea</taxon>
        <taxon>Metakinetoplastina</taxon>
        <taxon>Trypanosomatida</taxon>
        <taxon>Trypanosomatidae</taxon>
        <taxon>Trypanosoma</taxon>
        <taxon>Nannomonas</taxon>
    </lineage>
</organism>
<evidence type="ECO:0000256" key="1">
    <source>
        <dbReference type="SAM" id="MobiDB-lite"/>
    </source>
</evidence>
<dbReference type="AlphaFoldDB" id="G0ULC2"/>